<feature type="transmembrane region" description="Helical" evidence="1">
    <location>
        <begin position="152"/>
        <end position="180"/>
    </location>
</feature>
<evidence type="ECO:0000256" key="1">
    <source>
        <dbReference type="SAM" id="Phobius"/>
    </source>
</evidence>
<dbReference type="OrthoDB" id="3818833at2"/>
<keyword evidence="1" id="KW-0472">Membrane</keyword>
<name>A0A3D9INA2_9BACL</name>
<dbReference type="InterPro" id="IPR010390">
    <property type="entry name" value="ABC-2_transporter-like"/>
</dbReference>
<accession>A0A3D9INA2</accession>
<dbReference type="Pfam" id="PF06182">
    <property type="entry name" value="ABC2_membrane_6"/>
    <property type="match status" value="1"/>
</dbReference>
<feature type="transmembrane region" description="Helical" evidence="1">
    <location>
        <begin position="73"/>
        <end position="93"/>
    </location>
</feature>
<feature type="transmembrane region" description="Helical" evidence="1">
    <location>
        <begin position="235"/>
        <end position="254"/>
    </location>
</feature>
<dbReference type="AlphaFoldDB" id="A0A3D9INA2"/>
<dbReference type="PANTHER" id="PTHR36833:SF1">
    <property type="entry name" value="INTEGRAL MEMBRANE TRANSPORT PROTEIN"/>
    <property type="match status" value="1"/>
</dbReference>
<reference evidence="2 3" key="1">
    <citation type="submission" date="2018-07" db="EMBL/GenBank/DDBJ databases">
        <title>Genomic Encyclopedia of Type Strains, Phase III (KMG-III): the genomes of soil and plant-associated and newly described type strains.</title>
        <authorList>
            <person name="Whitman W."/>
        </authorList>
    </citation>
    <scope>NUCLEOTIDE SEQUENCE [LARGE SCALE GENOMIC DNA]</scope>
    <source>
        <strain evidence="2 3">CECT 8236</strain>
    </source>
</reference>
<keyword evidence="3" id="KW-1185">Reference proteome</keyword>
<gene>
    <name evidence="2" type="ORF">DFP95_104161</name>
</gene>
<dbReference type="PANTHER" id="PTHR36833">
    <property type="entry name" value="SLR0610 PROTEIN-RELATED"/>
    <property type="match status" value="1"/>
</dbReference>
<dbReference type="RefSeq" id="WP_115992454.1">
    <property type="nucleotide sequence ID" value="NZ_QRDY01000004.1"/>
</dbReference>
<dbReference type="Proteomes" id="UP000256869">
    <property type="component" value="Unassembled WGS sequence"/>
</dbReference>
<protein>
    <submittedName>
        <fullName evidence="2">ABC-2 type transport system permease protein</fullName>
    </submittedName>
</protein>
<proteinExistence type="predicted"/>
<feature type="transmembrane region" description="Helical" evidence="1">
    <location>
        <begin position="31"/>
        <end position="53"/>
    </location>
</feature>
<keyword evidence="1" id="KW-0812">Transmembrane</keyword>
<sequence>MTAENVTGLLKLYIWNVRLGISRSMAYRFDFVIGLITSVLFSGTAPFLQYIFFTQTKGYPGWNLEQILLFQGLLLLWLGLRQMLFGNVLDVAYGLVRKGDFDRLLVKPYPPLGVLLCSGFNLKGIGATLSGCALTAYALYGLELVPSVGQVALFLFSLLCSIFFYMGVTTLLCTIVIMLVQIGRVEELVERVLGFGDYPINIYPRMLKQLFLTVFPFAIWAYVPSQALLDRMDSGIVTAAIGCFAVFGFSVWIWNRSLNKYTSAGG</sequence>
<organism evidence="2 3">
    <name type="scientific">Cohnella lupini</name>
    <dbReference type="NCBI Taxonomy" id="1294267"/>
    <lineage>
        <taxon>Bacteria</taxon>
        <taxon>Bacillati</taxon>
        <taxon>Bacillota</taxon>
        <taxon>Bacilli</taxon>
        <taxon>Bacillales</taxon>
        <taxon>Paenibacillaceae</taxon>
        <taxon>Cohnella</taxon>
    </lineage>
</organism>
<keyword evidence="1" id="KW-1133">Transmembrane helix</keyword>
<feature type="transmembrane region" description="Helical" evidence="1">
    <location>
        <begin position="210"/>
        <end position="229"/>
    </location>
</feature>
<feature type="transmembrane region" description="Helical" evidence="1">
    <location>
        <begin position="114"/>
        <end position="140"/>
    </location>
</feature>
<dbReference type="EMBL" id="QRDY01000004">
    <property type="protein sequence ID" value="RED63167.1"/>
    <property type="molecule type" value="Genomic_DNA"/>
</dbReference>
<evidence type="ECO:0000313" key="2">
    <source>
        <dbReference type="EMBL" id="RED63167.1"/>
    </source>
</evidence>
<comment type="caution">
    <text evidence="2">The sequence shown here is derived from an EMBL/GenBank/DDBJ whole genome shotgun (WGS) entry which is preliminary data.</text>
</comment>
<evidence type="ECO:0000313" key="3">
    <source>
        <dbReference type="Proteomes" id="UP000256869"/>
    </source>
</evidence>